<evidence type="ECO:0000256" key="7">
    <source>
        <dbReference type="ARBA" id="ARBA00022723"/>
    </source>
</evidence>
<sequence length="371" mass="40291">MRDQSTKQDCVFMARALLLARKGCYTTKPNPRVGCVLVKNNEIIAEGWHMRAGQGHAEVEALKHTQNARGATVYVTLEPCFHYGRTPPCADALIKAGVARVVVAMQDPNPLVAGKGLALLEQAGIRVCSGVLEAEAKQLNKGFINRMLYGKPYVTSKLAMSLDGRTAMASGESKWITSPEARQDVQKLRAASGAVLTGIDTVLADDPGMNVRLDNIDVVQPVRVILDSSLRTPVAAKLLALEGRSIILTCSEDQQKIETLEQAGAEVYHLASDAKGQLDLQEVLVFLAEQQINDVLLEAGSVLNGAMMQQGLIDECIFYMAPSILGASGRGLFAMPEVSVMADKIQLQFVDMRKIGLDLRLHFNVQNQVHK</sequence>
<reference evidence="18 19" key="1">
    <citation type="submission" date="2015-12" db="EMBL/GenBank/DDBJ databases">
        <authorList>
            <person name="Shamseldin A."/>
            <person name="Moawad H."/>
            <person name="Abd El-Rahim W.M."/>
            <person name="Sadowsky M.J."/>
        </authorList>
    </citation>
    <scope>NUCLEOTIDE SEQUENCE [LARGE SCALE GENOMIC DNA]</scope>
    <source>
        <strain evidence="18 19">WF1</strain>
    </source>
</reference>
<dbReference type="EC" id="1.1.1.193" evidence="13"/>
<dbReference type="SUPFAM" id="SSF53597">
    <property type="entry name" value="Dihydrofolate reductase-like"/>
    <property type="match status" value="1"/>
</dbReference>
<dbReference type="InterPro" id="IPR002734">
    <property type="entry name" value="RibDG_C"/>
</dbReference>
<evidence type="ECO:0000313" key="19">
    <source>
        <dbReference type="Proteomes" id="UP000191980"/>
    </source>
</evidence>
<feature type="binding site" evidence="15">
    <location>
        <begin position="300"/>
        <end position="306"/>
    </location>
    <ligand>
        <name>NADP(+)</name>
        <dbReference type="ChEBI" id="CHEBI:58349"/>
    </ligand>
</feature>
<accession>A0A1V8M8L5</accession>
<comment type="similarity">
    <text evidence="5 13">In the C-terminal section; belongs to the HTP reductase family.</text>
</comment>
<feature type="binding site" evidence="15">
    <location>
        <position position="201"/>
    </location>
    <ligand>
        <name>NADP(+)</name>
        <dbReference type="ChEBI" id="CHEBI:58349"/>
    </ligand>
</feature>
<dbReference type="RefSeq" id="WP_080522527.1">
    <property type="nucleotide sequence ID" value="NZ_LPUF01000001.1"/>
</dbReference>
<evidence type="ECO:0000256" key="8">
    <source>
        <dbReference type="ARBA" id="ARBA00022801"/>
    </source>
</evidence>
<evidence type="ECO:0000256" key="15">
    <source>
        <dbReference type="PIRSR" id="PIRSR006769-2"/>
    </source>
</evidence>
<dbReference type="Gene3D" id="3.40.140.10">
    <property type="entry name" value="Cytidine Deaminase, domain 2"/>
    <property type="match status" value="1"/>
</dbReference>
<dbReference type="GO" id="GO:0008835">
    <property type="term" value="F:diaminohydroxyphosphoribosylaminopyrimidine deaminase activity"/>
    <property type="evidence" value="ECO:0007669"/>
    <property type="project" value="UniProtKB-EC"/>
</dbReference>
<feature type="binding site" evidence="15">
    <location>
        <position position="173"/>
    </location>
    <ligand>
        <name>substrate</name>
    </ligand>
</feature>
<comment type="pathway">
    <text evidence="2 13">Cofactor biosynthesis; riboflavin biosynthesis; 5-amino-6-(D-ribitylamino)uracil from GTP: step 2/4.</text>
</comment>
<dbReference type="AlphaFoldDB" id="A0A1V8M8L5"/>
<dbReference type="FunFam" id="3.40.140.10:FF:000025">
    <property type="entry name" value="Riboflavin biosynthesis protein RibD"/>
    <property type="match status" value="1"/>
</dbReference>
<dbReference type="CDD" id="cd01284">
    <property type="entry name" value="Riboflavin_deaminase-reductase"/>
    <property type="match status" value="1"/>
</dbReference>
<dbReference type="PROSITE" id="PS51747">
    <property type="entry name" value="CYT_DCMP_DEAMINASES_2"/>
    <property type="match status" value="1"/>
</dbReference>
<keyword evidence="12" id="KW-0511">Multifunctional enzyme</keyword>
<dbReference type="NCBIfam" id="TIGR00227">
    <property type="entry name" value="ribD_Cterm"/>
    <property type="match status" value="1"/>
</dbReference>
<dbReference type="GO" id="GO:0008703">
    <property type="term" value="F:5-amino-6-(5-phosphoribosylamino)uracil reductase activity"/>
    <property type="evidence" value="ECO:0007669"/>
    <property type="project" value="UniProtKB-EC"/>
</dbReference>
<dbReference type="EC" id="3.5.4.26" evidence="13"/>
<name>A0A1V8M8L5_9GAMM</name>
<dbReference type="InterPro" id="IPR024072">
    <property type="entry name" value="DHFR-like_dom_sf"/>
</dbReference>
<evidence type="ECO:0000256" key="14">
    <source>
        <dbReference type="PIRSR" id="PIRSR006769-1"/>
    </source>
</evidence>
<feature type="binding site" evidence="15">
    <location>
        <position position="189"/>
    </location>
    <ligand>
        <name>substrate</name>
    </ligand>
</feature>
<dbReference type="InterPro" id="IPR011549">
    <property type="entry name" value="RibD_C"/>
</dbReference>
<feature type="binding site" evidence="15">
    <location>
        <position position="228"/>
    </location>
    <ligand>
        <name>NADP(+)</name>
        <dbReference type="ChEBI" id="CHEBI:58349"/>
    </ligand>
</feature>
<feature type="binding site" evidence="15">
    <location>
        <position position="159"/>
    </location>
    <ligand>
        <name>NADP(+)</name>
        <dbReference type="ChEBI" id="CHEBI:58349"/>
    </ligand>
</feature>
<feature type="binding site" evidence="15">
    <location>
        <position position="205"/>
    </location>
    <ligand>
        <name>NADP(+)</name>
        <dbReference type="ChEBI" id="CHEBI:58349"/>
    </ligand>
</feature>
<feature type="binding site" evidence="15">
    <location>
        <position position="212"/>
    </location>
    <ligand>
        <name>substrate</name>
    </ligand>
</feature>
<dbReference type="Pfam" id="PF00383">
    <property type="entry name" value="dCMP_cyt_deam_1"/>
    <property type="match status" value="1"/>
</dbReference>
<feature type="binding site" evidence="16">
    <location>
        <position position="56"/>
    </location>
    <ligand>
        <name>Zn(2+)</name>
        <dbReference type="ChEBI" id="CHEBI:29105"/>
        <note>catalytic</note>
    </ligand>
</feature>
<evidence type="ECO:0000256" key="13">
    <source>
        <dbReference type="PIRNR" id="PIRNR006769"/>
    </source>
</evidence>
<feature type="binding site" evidence="16">
    <location>
        <position position="89"/>
    </location>
    <ligand>
        <name>Zn(2+)</name>
        <dbReference type="ChEBI" id="CHEBI:29105"/>
        <note>catalytic</note>
    </ligand>
</feature>
<evidence type="ECO:0000256" key="10">
    <source>
        <dbReference type="ARBA" id="ARBA00022857"/>
    </source>
</evidence>
<evidence type="ECO:0000256" key="9">
    <source>
        <dbReference type="ARBA" id="ARBA00022833"/>
    </source>
</evidence>
<feature type="binding site" evidence="16">
    <location>
        <position position="80"/>
    </location>
    <ligand>
        <name>Zn(2+)</name>
        <dbReference type="ChEBI" id="CHEBI:29105"/>
        <note>catalytic</note>
    </ligand>
</feature>
<gene>
    <name evidence="18" type="ORF">AU255_08685</name>
</gene>
<dbReference type="Proteomes" id="UP000191980">
    <property type="component" value="Unassembled WGS sequence"/>
</dbReference>
<dbReference type="GO" id="GO:0009231">
    <property type="term" value="P:riboflavin biosynthetic process"/>
    <property type="evidence" value="ECO:0007669"/>
    <property type="project" value="UniProtKB-UniPathway"/>
</dbReference>
<dbReference type="Gene3D" id="3.40.430.10">
    <property type="entry name" value="Dihydrofolate Reductase, subunit A"/>
    <property type="match status" value="1"/>
</dbReference>
<evidence type="ECO:0000256" key="11">
    <source>
        <dbReference type="ARBA" id="ARBA00023002"/>
    </source>
</evidence>
<comment type="pathway">
    <text evidence="3 13">Cofactor biosynthesis; riboflavin biosynthesis; 5-amino-6-(D-ribitylamino)uracil from GTP: step 3/4.</text>
</comment>
<comment type="catalytic activity">
    <reaction evidence="13">
        <text>2,5-diamino-6-hydroxy-4-(5-phosphoribosylamino)-pyrimidine + H2O + H(+) = 5-amino-6-(5-phospho-D-ribosylamino)uracil + NH4(+)</text>
        <dbReference type="Rhea" id="RHEA:21868"/>
        <dbReference type="ChEBI" id="CHEBI:15377"/>
        <dbReference type="ChEBI" id="CHEBI:15378"/>
        <dbReference type="ChEBI" id="CHEBI:28938"/>
        <dbReference type="ChEBI" id="CHEBI:58453"/>
        <dbReference type="ChEBI" id="CHEBI:58614"/>
        <dbReference type="EC" id="3.5.4.26"/>
    </reaction>
</comment>
<dbReference type="InterPro" id="IPR050765">
    <property type="entry name" value="Riboflavin_Biosynth_HTPR"/>
</dbReference>
<organism evidence="18 19">
    <name type="scientific">Methyloprofundus sedimenti</name>
    <dbReference type="NCBI Taxonomy" id="1420851"/>
    <lineage>
        <taxon>Bacteria</taxon>
        <taxon>Pseudomonadati</taxon>
        <taxon>Pseudomonadota</taxon>
        <taxon>Gammaproteobacteria</taxon>
        <taxon>Methylococcales</taxon>
        <taxon>Methylococcaceae</taxon>
        <taxon>Methyloprofundus</taxon>
    </lineage>
</organism>
<dbReference type="SUPFAM" id="SSF53927">
    <property type="entry name" value="Cytidine deaminase-like"/>
    <property type="match status" value="1"/>
</dbReference>
<evidence type="ECO:0000259" key="17">
    <source>
        <dbReference type="PROSITE" id="PS51747"/>
    </source>
</evidence>
<dbReference type="PIRSF" id="PIRSF006769">
    <property type="entry name" value="RibD"/>
    <property type="match status" value="1"/>
</dbReference>
<keyword evidence="7 13" id="KW-0479">Metal-binding</keyword>
<dbReference type="InterPro" id="IPR016193">
    <property type="entry name" value="Cytidine_deaminase-like"/>
</dbReference>
<keyword evidence="11 13" id="KW-0560">Oxidoreductase</keyword>
<dbReference type="OrthoDB" id="9800865at2"/>
<dbReference type="InterPro" id="IPR002125">
    <property type="entry name" value="CMP_dCMP_dom"/>
</dbReference>
<dbReference type="GO" id="GO:0046872">
    <property type="term" value="F:metal ion binding"/>
    <property type="evidence" value="ECO:0007669"/>
    <property type="project" value="UniProtKB-KW"/>
</dbReference>
<dbReference type="Pfam" id="PF01872">
    <property type="entry name" value="RibD_C"/>
    <property type="match status" value="1"/>
</dbReference>
<dbReference type="PANTHER" id="PTHR38011:SF7">
    <property type="entry name" value="2,5-DIAMINO-6-RIBOSYLAMINO-4(3H)-PYRIMIDINONE 5'-PHOSPHATE REDUCTASE"/>
    <property type="match status" value="1"/>
</dbReference>
<evidence type="ECO:0000256" key="3">
    <source>
        <dbReference type="ARBA" id="ARBA00004910"/>
    </source>
</evidence>
<keyword evidence="19" id="KW-1185">Reference proteome</keyword>
<keyword evidence="8 13" id="KW-0378">Hydrolase</keyword>
<dbReference type="NCBIfam" id="TIGR00326">
    <property type="entry name" value="eubact_ribD"/>
    <property type="match status" value="1"/>
</dbReference>
<evidence type="ECO:0000256" key="12">
    <source>
        <dbReference type="ARBA" id="ARBA00023268"/>
    </source>
</evidence>
<feature type="domain" description="CMP/dCMP-type deaminase" evidence="17">
    <location>
        <begin position="7"/>
        <end position="128"/>
    </location>
</feature>
<feature type="binding site" evidence="15">
    <location>
        <position position="298"/>
    </location>
    <ligand>
        <name>substrate</name>
    </ligand>
</feature>
<keyword evidence="10 13" id="KW-0521">NADP</keyword>
<keyword evidence="9 13" id="KW-0862">Zinc</keyword>
<feature type="binding site" evidence="15">
    <location>
        <position position="175"/>
    </location>
    <ligand>
        <name>NADP(+)</name>
        <dbReference type="ChEBI" id="CHEBI:58349"/>
    </ligand>
</feature>
<dbReference type="GO" id="GO:0050661">
    <property type="term" value="F:NADP binding"/>
    <property type="evidence" value="ECO:0007669"/>
    <property type="project" value="InterPro"/>
</dbReference>
<evidence type="ECO:0000256" key="16">
    <source>
        <dbReference type="PIRSR" id="PIRSR006769-3"/>
    </source>
</evidence>
<protein>
    <recommendedName>
        <fullName evidence="13">Riboflavin biosynthesis protein RibD</fullName>
    </recommendedName>
    <domain>
        <recommendedName>
            <fullName evidence="13">Diaminohydroxyphosphoribosylaminopyrimidine deaminase</fullName>
            <shortName evidence="13">DRAP deaminase</shortName>
            <ecNumber evidence="13">3.5.4.26</ecNumber>
        </recommendedName>
        <alternativeName>
            <fullName evidence="13">Riboflavin-specific deaminase</fullName>
        </alternativeName>
    </domain>
    <domain>
        <recommendedName>
            <fullName evidence="13">5-amino-6-(5-phosphoribosylamino)uracil reductase</fullName>
            <ecNumber evidence="13">1.1.1.193</ecNumber>
        </recommendedName>
        <alternativeName>
            <fullName evidence="13">HTP reductase</fullName>
        </alternativeName>
    </domain>
</protein>
<evidence type="ECO:0000256" key="1">
    <source>
        <dbReference type="ARBA" id="ARBA00002151"/>
    </source>
</evidence>
<feature type="active site" description="Proton donor" evidence="14">
    <location>
        <position position="58"/>
    </location>
</feature>
<evidence type="ECO:0000313" key="18">
    <source>
        <dbReference type="EMBL" id="OQK17921.1"/>
    </source>
</evidence>
<dbReference type="UniPathway" id="UPA00275">
    <property type="reaction ID" value="UER00401"/>
</dbReference>
<evidence type="ECO:0000256" key="4">
    <source>
        <dbReference type="ARBA" id="ARBA00005259"/>
    </source>
</evidence>
<comment type="function">
    <text evidence="1 13">Converts 2,5-diamino-6-(ribosylamino)-4(3h)-pyrimidinone 5'-phosphate into 5-amino-6-(ribosylamino)-2,4(1h,3h)-pyrimidinedione 5'-phosphate.</text>
</comment>
<evidence type="ECO:0000256" key="6">
    <source>
        <dbReference type="ARBA" id="ARBA00022619"/>
    </source>
</evidence>
<evidence type="ECO:0000256" key="5">
    <source>
        <dbReference type="ARBA" id="ARBA00007417"/>
    </source>
</evidence>
<evidence type="ECO:0000256" key="2">
    <source>
        <dbReference type="ARBA" id="ARBA00004882"/>
    </source>
</evidence>
<dbReference type="InterPro" id="IPR004794">
    <property type="entry name" value="Eubact_RibD"/>
</dbReference>
<proteinExistence type="inferred from homology"/>
<comment type="catalytic activity">
    <reaction evidence="13">
        <text>5-amino-6-(5-phospho-D-ribitylamino)uracil + NADP(+) = 5-amino-6-(5-phospho-D-ribosylamino)uracil + NADPH + H(+)</text>
        <dbReference type="Rhea" id="RHEA:17845"/>
        <dbReference type="ChEBI" id="CHEBI:15378"/>
        <dbReference type="ChEBI" id="CHEBI:57783"/>
        <dbReference type="ChEBI" id="CHEBI:58349"/>
        <dbReference type="ChEBI" id="CHEBI:58421"/>
        <dbReference type="ChEBI" id="CHEBI:58453"/>
        <dbReference type="EC" id="1.1.1.193"/>
    </reaction>
</comment>
<comment type="similarity">
    <text evidence="4 13">In the N-terminal section; belongs to the cytidine and deoxycytidylate deaminase family.</text>
</comment>
<comment type="caution">
    <text evidence="18">The sequence shown here is derived from an EMBL/GenBank/DDBJ whole genome shotgun (WGS) entry which is preliminary data.</text>
</comment>
<keyword evidence="6 13" id="KW-0686">Riboflavin biosynthesis</keyword>
<dbReference type="PANTHER" id="PTHR38011">
    <property type="entry name" value="DIHYDROFOLATE REDUCTASE FAMILY PROTEIN (AFU_ORTHOLOGUE AFUA_8G06820)"/>
    <property type="match status" value="1"/>
</dbReference>
<dbReference type="EMBL" id="LPUF01000001">
    <property type="protein sequence ID" value="OQK17921.1"/>
    <property type="molecule type" value="Genomic_DNA"/>
</dbReference>
<comment type="cofactor">
    <cofactor evidence="13 16">
        <name>Zn(2+)</name>
        <dbReference type="ChEBI" id="CHEBI:29105"/>
    </cofactor>
    <text evidence="13 16">Binds 1 zinc ion.</text>
</comment>
<dbReference type="STRING" id="1420851.AU255_08685"/>